<dbReference type="KEGG" id="fax:FUAX_21970"/>
<sequence length="422" mass="46330">MKHIRCFKILLVLSVMFAVNHSVLAQNGAIREIWTDPAAFTRDQEITIYFDVTGTNVQDPAQAGESIFVWFFNDSGNASDPSIPNGPWDNFNTTGKMLSPVEGMTNVYSIKLTPETFFVDGSTMTEMEGLIRTGNGGEIKQTDNFDAKSNSAIVFYDYASGGISNAWPDNFQSDRPVSIIVDVSKAWSDGGTEQGQLVGQPVYIWLGANGFNPESKYNTLGNENAACKAVTGMENLFQYNFIPAQTMKGWDAVSPPPTLNELNWLFNNGTWTLTGRDVNGANFGKEVVREISSTAFATFPGKFTTEDLAKLTYNPALDIPMDEGGNVLADEGLLTGSVNIFGQFYVNGEKYGDKVLFENNGDGTYTLFLIYNSEAFMDLLKVEEGKWVPIPNSFGVKFTNTFGEIVSPLGENPPFKINMIAP</sequence>
<dbReference type="Proteomes" id="UP001348817">
    <property type="component" value="Chromosome"/>
</dbReference>
<dbReference type="RefSeq" id="WP_338391358.1">
    <property type="nucleotide sequence ID" value="NZ_AP025314.1"/>
</dbReference>
<protein>
    <submittedName>
        <fullName evidence="2">Uncharacterized protein</fullName>
    </submittedName>
</protein>
<dbReference type="AlphaFoldDB" id="A0AAU9DBL5"/>
<accession>A0AAU9DBL5</accession>
<evidence type="ECO:0000313" key="2">
    <source>
        <dbReference type="EMBL" id="BDD09765.1"/>
    </source>
</evidence>
<gene>
    <name evidence="2" type="ORF">FUAX_21970</name>
</gene>
<keyword evidence="3" id="KW-1185">Reference proteome</keyword>
<evidence type="ECO:0000256" key="1">
    <source>
        <dbReference type="SAM" id="SignalP"/>
    </source>
</evidence>
<organism evidence="2 3">
    <name type="scientific">Fulvitalea axinellae</name>
    <dbReference type="NCBI Taxonomy" id="1182444"/>
    <lineage>
        <taxon>Bacteria</taxon>
        <taxon>Pseudomonadati</taxon>
        <taxon>Bacteroidota</taxon>
        <taxon>Cytophagia</taxon>
        <taxon>Cytophagales</taxon>
        <taxon>Persicobacteraceae</taxon>
        <taxon>Fulvitalea</taxon>
    </lineage>
</organism>
<dbReference type="EMBL" id="AP025314">
    <property type="protein sequence ID" value="BDD09765.1"/>
    <property type="molecule type" value="Genomic_DNA"/>
</dbReference>
<evidence type="ECO:0000313" key="3">
    <source>
        <dbReference type="Proteomes" id="UP001348817"/>
    </source>
</evidence>
<feature type="signal peptide" evidence="1">
    <location>
        <begin position="1"/>
        <end position="25"/>
    </location>
</feature>
<reference evidence="2 3" key="1">
    <citation type="submission" date="2021-12" db="EMBL/GenBank/DDBJ databases">
        <title>Genome sequencing of bacteria with rrn-lacking chromosome and rrn-plasmid.</title>
        <authorList>
            <person name="Anda M."/>
            <person name="Iwasaki W."/>
        </authorList>
    </citation>
    <scope>NUCLEOTIDE SEQUENCE [LARGE SCALE GENOMIC DNA]</scope>
    <source>
        <strain evidence="2 3">DSM 100852</strain>
    </source>
</reference>
<feature type="chain" id="PRO_5043897057" evidence="1">
    <location>
        <begin position="26"/>
        <end position="422"/>
    </location>
</feature>
<name>A0AAU9DBL5_9BACT</name>
<proteinExistence type="predicted"/>
<keyword evidence="1" id="KW-0732">Signal</keyword>